<evidence type="ECO:0000313" key="3">
    <source>
        <dbReference type="Proteomes" id="UP000241818"/>
    </source>
</evidence>
<evidence type="ECO:0000256" key="1">
    <source>
        <dbReference type="SAM" id="SignalP"/>
    </source>
</evidence>
<dbReference type="AlphaFoldDB" id="A0A2T3AP92"/>
<reference evidence="2 3" key="1">
    <citation type="journal article" date="2018" name="New Phytol.">
        <title>Comparative genomics and transcriptomics depict ericoid mycorrhizal fungi as versatile saprotrophs and plant mutualists.</title>
        <authorList>
            <person name="Martino E."/>
            <person name="Morin E."/>
            <person name="Grelet G.A."/>
            <person name="Kuo A."/>
            <person name="Kohler A."/>
            <person name="Daghino S."/>
            <person name="Barry K.W."/>
            <person name="Cichocki N."/>
            <person name="Clum A."/>
            <person name="Dockter R.B."/>
            <person name="Hainaut M."/>
            <person name="Kuo R.C."/>
            <person name="LaButti K."/>
            <person name="Lindahl B.D."/>
            <person name="Lindquist E.A."/>
            <person name="Lipzen A."/>
            <person name="Khouja H.R."/>
            <person name="Magnuson J."/>
            <person name="Murat C."/>
            <person name="Ohm R.A."/>
            <person name="Singer S.W."/>
            <person name="Spatafora J.W."/>
            <person name="Wang M."/>
            <person name="Veneault-Fourrey C."/>
            <person name="Henrissat B."/>
            <person name="Grigoriev I.V."/>
            <person name="Martin F.M."/>
            <person name="Perotto S."/>
        </authorList>
    </citation>
    <scope>NUCLEOTIDE SEQUENCE [LARGE SCALE GENOMIC DNA]</scope>
    <source>
        <strain evidence="2 3">ATCC 22711</strain>
    </source>
</reference>
<dbReference type="Proteomes" id="UP000241818">
    <property type="component" value="Unassembled WGS sequence"/>
</dbReference>
<feature type="signal peptide" evidence="1">
    <location>
        <begin position="1"/>
        <end position="19"/>
    </location>
</feature>
<dbReference type="RefSeq" id="XP_024716479.1">
    <property type="nucleotide sequence ID" value="XM_024864903.1"/>
</dbReference>
<keyword evidence="1" id="KW-0732">Signal</keyword>
<proteinExistence type="predicted"/>
<sequence>MPSIRTSLALLAAASAVAAAPLVISASFKPKPGSSDYFSHYRGTITPYPGYEREPIMATTDGPPGPDDVLFQNLLSAEWAIFSFYQKGVEMFDTESFTEIGFPETTYERIQEIRNNEAGHLVLFRDHISSNSMKPGPCEYQFGFKDAKSFIKVLTLLEIASMAFLTGLVQQAKTNATRGALVAIAETETRHETWALLDLWKVNPFGGPSDTSFPYANQILYTTNQFIVPGSCPKENPSYPYPAQEIPQFTYNAHTSSPLTSGTEVQFVFTTPPPAWEDGREYYAVFFHGLQNVTMPFDTVKNTTTIPDFEVNKGLIVGVIADTPGAPYKESVIAGPVLLIEQPTGAIKMNK</sequence>
<dbReference type="STRING" id="857342.A0A2T3AP92"/>
<dbReference type="OrthoDB" id="1001765at2759"/>
<dbReference type="InParanoid" id="A0A2T3AP92"/>
<gene>
    <name evidence="2" type="ORF">M430DRAFT_23443</name>
</gene>
<dbReference type="EMBL" id="KZ679020">
    <property type="protein sequence ID" value="PSS06749.1"/>
    <property type="molecule type" value="Genomic_DNA"/>
</dbReference>
<dbReference type="SUPFAM" id="SSF47240">
    <property type="entry name" value="Ferritin-like"/>
    <property type="match status" value="1"/>
</dbReference>
<evidence type="ECO:0000313" key="2">
    <source>
        <dbReference type="EMBL" id="PSS06749.1"/>
    </source>
</evidence>
<keyword evidence="3" id="KW-1185">Reference proteome</keyword>
<dbReference type="GeneID" id="36572984"/>
<protein>
    <submittedName>
        <fullName evidence="2">Uncharacterized protein</fullName>
    </submittedName>
</protein>
<accession>A0A2T3AP92</accession>
<dbReference type="InterPro" id="IPR009078">
    <property type="entry name" value="Ferritin-like_SF"/>
</dbReference>
<name>A0A2T3AP92_AMORE</name>
<dbReference type="Pfam" id="PF13668">
    <property type="entry name" value="Ferritin_2"/>
    <property type="match status" value="1"/>
</dbReference>
<organism evidence="2 3">
    <name type="scientific">Amorphotheca resinae ATCC 22711</name>
    <dbReference type="NCBI Taxonomy" id="857342"/>
    <lineage>
        <taxon>Eukaryota</taxon>
        <taxon>Fungi</taxon>
        <taxon>Dikarya</taxon>
        <taxon>Ascomycota</taxon>
        <taxon>Pezizomycotina</taxon>
        <taxon>Leotiomycetes</taxon>
        <taxon>Helotiales</taxon>
        <taxon>Amorphothecaceae</taxon>
        <taxon>Amorphotheca</taxon>
    </lineage>
</organism>
<feature type="chain" id="PRO_5015393975" evidence="1">
    <location>
        <begin position="20"/>
        <end position="351"/>
    </location>
</feature>